<dbReference type="EMBL" id="JAAIUW010000008">
    <property type="protein sequence ID" value="KAF7819959.1"/>
    <property type="molecule type" value="Genomic_DNA"/>
</dbReference>
<accession>A0A834TM78</accession>
<dbReference type="Proteomes" id="UP000634136">
    <property type="component" value="Unassembled WGS sequence"/>
</dbReference>
<comment type="caution">
    <text evidence="2">The sequence shown here is derived from an EMBL/GenBank/DDBJ whole genome shotgun (WGS) entry which is preliminary data.</text>
</comment>
<dbReference type="AlphaFoldDB" id="A0A834TM78"/>
<reference evidence="2" key="1">
    <citation type="submission" date="2020-09" db="EMBL/GenBank/DDBJ databases">
        <title>Genome-Enabled Discovery of Anthraquinone Biosynthesis in Senna tora.</title>
        <authorList>
            <person name="Kang S.-H."/>
            <person name="Pandey R.P."/>
            <person name="Lee C.-M."/>
            <person name="Sim J.-S."/>
            <person name="Jeong J.-T."/>
            <person name="Choi B.-S."/>
            <person name="Jung M."/>
            <person name="Ginzburg D."/>
            <person name="Zhao K."/>
            <person name="Won S.Y."/>
            <person name="Oh T.-J."/>
            <person name="Yu Y."/>
            <person name="Kim N.-H."/>
            <person name="Lee O.R."/>
            <person name="Lee T.-H."/>
            <person name="Bashyal P."/>
            <person name="Kim T.-S."/>
            <person name="Lee W.-H."/>
            <person name="Kawkins C."/>
            <person name="Kim C.-K."/>
            <person name="Kim J.S."/>
            <person name="Ahn B.O."/>
            <person name="Rhee S.Y."/>
            <person name="Sohng J.K."/>
        </authorList>
    </citation>
    <scope>NUCLEOTIDE SEQUENCE</scope>
    <source>
        <tissue evidence="2">Leaf</tissue>
    </source>
</reference>
<evidence type="ECO:0000313" key="3">
    <source>
        <dbReference type="Proteomes" id="UP000634136"/>
    </source>
</evidence>
<evidence type="ECO:0000313" key="2">
    <source>
        <dbReference type="EMBL" id="KAF7819959.1"/>
    </source>
</evidence>
<organism evidence="2 3">
    <name type="scientific">Senna tora</name>
    <dbReference type="NCBI Taxonomy" id="362788"/>
    <lineage>
        <taxon>Eukaryota</taxon>
        <taxon>Viridiplantae</taxon>
        <taxon>Streptophyta</taxon>
        <taxon>Embryophyta</taxon>
        <taxon>Tracheophyta</taxon>
        <taxon>Spermatophyta</taxon>
        <taxon>Magnoliopsida</taxon>
        <taxon>eudicotyledons</taxon>
        <taxon>Gunneridae</taxon>
        <taxon>Pentapetalae</taxon>
        <taxon>rosids</taxon>
        <taxon>fabids</taxon>
        <taxon>Fabales</taxon>
        <taxon>Fabaceae</taxon>
        <taxon>Caesalpinioideae</taxon>
        <taxon>Cassia clade</taxon>
        <taxon>Senna</taxon>
    </lineage>
</organism>
<sequence length="45" mass="5160">MKHESLSLEVASERLEDGRGKQCGNEEEIEIGTQRRVREMMAVQV</sequence>
<feature type="compositionally biased region" description="Basic and acidic residues" evidence="1">
    <location>
        <begin position="1"/>
        <end position="20"/>
    </location>
</feature>
<name>A0A834TM78_9FABA</name>
<evidence type="ECO:0000256" key="1">
    <source>
        <dbReference type="SAM" id="MobiDB-lite"/>
    </source>
</evidence>
<protein>
    <submittedName>
        <fullName evidence="2">Uncharacterized protein</fullName>
    </submittedName>
</protein>
<proteinExistence type="predicted"/>
<keyword evidence="3" id="KW-1185">Reference proteome</keyword>
<feature type="region of interest" description="Disordered" evidence="1">
    <location>
        <begin position="1"/>
        <end position="26"/>
    </location>
</feature>
<gene>
    <name evidence="2" type="ORF">G2W53_025414</name>
</gene>